<dbReference type="InterPro" id="IPR055650">
    <property type="entry name" value="DUF7226"/>
</dbReference>
<keyword evidence="5" id="KW-1185">Reference proteome</keyword>
<dbReference type="Pfam" id="PF22518">
    <property type="entry name" value="DUF6997"/>
    <property type="match status" value="1"/>
</dbReference>
<name>A0A328U9I4_9FIRM</name>
<dbReference type="InterPro" id="IPR054266">
    <property type="entry name" value="DUF6997"/>
</dbReference>
<dbReference type="RefSeq" id="WP_112333359.1">
    <property type="nucleotide sequence ID" value="NZ_QLYR01000009.1"/>
</dbReference>
<dbReference type="EMBL" id="QLYR01000009">
    <property type="protein sequence ID" value="RAQ22795.1"/>
    <property type="molecule type" value="Genomic_DNA"/>
</dbReference>
<feature type="domain" description="DUF6997" evidence="2">
    <location>
        <begin position="78"/>
        <end position="251"/>
    </location>
</feature>
<proteinExistence type="predicted"/>
<reference evidence="4 5" key="1">
    <citation type="submission" date="2018-06" db="EMBL/GenBank/DDBJ databases">
        <title>Noncontiguous genome sequence of Ruminococcaceae bacterium ASD2818.</title>
        <authorList>
            <person name="Chaplin A.V."/>
            <person name="Sokolova S.R."/>
            <person name="Kochetkova T.O."/>
            <person name="Goltsov A.Y."/>
            <person name="Trofimov D.Y."/>
            <person name="Efimov B.A."/>
        </authorList>
    </citation>
    <scope>NUCLEOTIDE SEQUENCE [LARGE SCALE GENOMIC DNA]</scope>
    <source>
        <strain evidence="4 5">ASD2818</strain>
    </source>
</reference>
<gene>
    <name evidence="4" type="ORF">DPQ25_11720</name>
</gene>
<evidence type="ECO:0000259" key="2">
    <source>
        <dbReference type="Pfam" id="PF22518"/>
    </source>
</evidence>
<evidence type="ECO:0000259" key="3">
    <source>
        <dbReference type="Pfam" id="PF23871"/>
    </source>
</evidence>
<sequence>MNNRNLNNAAWERLFDKYDILRHVESEGFFNISATQIKEFREPRLMAKFDHTSSLPQLFASNRLAILPITRGDYIIAHFDAYHKFETGTLPVTKVSLPPHIQSLDSNNIPSEAISLNCAVASGIIADFMEDSGIVATVSGRMGSGSFSFNIKDTKTGCFHQVAVNNSQIEIDAAYEGISSLALFEAKRDLSEDFLIRQLYYPFRVWQSRVTKPVRPIFLVYSNGIYRLFEYAFEDPHHYCSLQLVKQKNYSVEDTAISMSDIQSVLENAIVVDEPKVPFPQADKFERIINLCELVSMQELSRTDITERYDFDARQTNYYTDAARYLGLLEKKKESGTPMYSISEAGQRILNLGFKQRQLAYCNRILSHKAFNMSLRLYLQAGAMPATNDIIRIMKQSNLYQVESDSTYERRSSSIKGWVNWIIALTNKL</sequence>
<protein>
    <submittedName>
        <fullName evidence="4">Transcriptional regulator</fullName>
    </submittedName>
</protein>
<dbReference type="InterPro" id="IPR054265">
    <property type="entry name" value="DUF6996"/>
</dbReference>
<evidence type="ECO:0000313" key="4">
    <source>
        <dbReference type="EMBL" id="RAQ22795.1"/>
    </source>
</evidence>
<dbReference type="Pfam" id="PF22515">
    <property type="entry name" value="DUF6996"/>
    <property type="match status" value="1"/>
</dbReference>
<evidence type="ECO:0000259" key="1">
    <source>
        <dbReference type="Pfam" id="PF22515"/>
    </source>
</evidence>
<feature type="domain" description="DUF6996" evidence="1">
    <location>
        <begin position="8"/>
        <end position="76"/>
    </location>
</feature>
<comment type="caution">
    <text evidence="4">The sequence shown here is derived from an EMBL/GenBank/DDBJ whole genome shotgun (WGS) entry which is preliminary data.</text>
</comment>
<accession>A0A328U9I4</accession>
<dbReference type="AlphaFoldDB" id="A0A328U9I4"/>
<organism evidence="4 5">
    <name type="scientific">Hydrogeniiclostridium mannosilyticum</name>
    <dbReference type="NCBI Taxonomy" id="2764322"/>
    <lineage>
        <taxon>Bacteria</taxon>
        <taxon>Bacillati</taxon>
        <taxon>Bacillota</taxon>
        <taxon>Clostridia</taxon>
        <taxon>Eubacteriales</taxon>
        <taxon>Acutalibacteraceae</taxon>
        <taxon>Hydrogeniiclostridium</taxon>
    </lineage>
</organism>
<feature type="domain" description="DUF7226" evidence="3">
    <location>
        <begin position="287"/>
        <end position="426"/>
    </location>
</feature>
<evidence type="ECO:0000313" key="5">
    <source>
        <dbReference type="Proteomes" id="UP000249377"/>
    </source>
</evidence>
<dbReference type="Proteomes" id="UP000249377">
    <property type="component" value="Unassembled WGS sequence"/>
</dbReference>
<dbReference type="Pfam" id="PF23871">
    <property type="entry name" value="DUF7226"/>
    <property type="match status" value="1"/>
</dbReference>